<dbReference type="InterPro" id="IPR003646">
    <property type="entry name" value="SH3-like_bac-type"/>
</dbReference>
<accession>A0A3D2XBJ6</accession>
<dbReference type="InterPro" id="IPR011055">
    <property type="entry name" value="Dup_hybrid_motif"/>
</dbReference>
<dbReference type="Pfam" id="PF08239">
    <property type="entry name" value="SH3_3"/>
    <property type="match status" value="2"/>
</dbReference>
<reference evidence="4 5" key="1">
    <citation type="journal article" date="2018" name="Nat. Biotechnol.">
        <title>A standardized bacterial taxonomy based on genome phylogeny substantially revises the tree of life.</title>
        <authorList>
            <person name="Parks D.H."/>
            <person name="Chuvochina M."/>
            <person name="Waite D.W."/>
            <person name="Rinke C."/>
            <person name="Skarshewski A."/>
            <person name="Chaumeil P.A."/>
            <person name="Hugenholtz P."/>
        </authorList>
    </citation>
    <scope>NUCLEOTIDE SEQUENCE [LARGE SCALE GENOMIC DNA]</scope>
    <source>
        <strain evidence="4">UBA11728</strain>
    </source>
</reference>
<dbReference type="InterPro" id="IPR050570">
    <property type="entry name" value="Cell_wall_metabolism_enzyme"/>
</dbReference>
<sequence>MKKRVIMQATTLFIGLFLWNQATMVASAKDTSSAKINTENTLSGGGIGGMSMVIDNYYDARLSETGISINNVTTTILVGGEPLAPKEFPPIQFQGLAIANVDDYVNIRSGASSDSSLAGRLYRGSAATIVGVEGDWTKIVSGKVEGYIKSDYLSTGDNAVKLAQKCYVQYAQATCTTLNVRTAPSENSPRLGQIAKGEKLEILEILDEWVKVDYNETDAYVSKSYVDFVYNFKYAKSMDEIKTDINCMIWPLPSDHNIYAYYGYRKAPTAGASTYHKGLDIGGAYGSSIVSVLAGRVVGTGYNSTSGRYVEIDHGNGVETRYLHCSKILVNVGDYVNQGQTIALVGSTGVSTGPHLHFSLLLNGNNVNPYPYLKSVH</sequence>
<proteinExistence type="predicted"/>
<feature type="domain" description="SH3b" evidence="3">
    <location>
        <begin position="94"/>
        <end position="157"/>
    </location>
</feature>
<dbReference type="Gene3D" id="2.30.30.40">
    <property type="entry name" value="SH3 Domains"/>
    <property type="match status" value="2"/>
</dbReference>
<dbReference type="Pfam" id="PF01551">
    <property type="entry name" value="Peptidase_M23"/>
    <property type="match status" value="1"/>
</dbReference>
<dbReference type="GO" id="GO:0004222">
    <property type="term" value="F:metalloendopeptidase activity"/>
    <property type="evidence" value="ECO:0007669"/>
    <property type="project" value="TreeGrafter"/>
</dbReference>
<feature type="chain" id="PRO_5017650946" description="SH3b domain-containing protein" evidence="2">
    <location>
        <begin position="29"/>
        <end position="377"/>
    </location>
</feature>
<evidence type="ECO:0000313" key="4">
    <source>
        <dbReference type="EMBL" id="HCL04117.1"/>
    </source>
</evidence>
<dbReference type="PANTHER" id="PTHR21666">
    <property type="entry name" value="PEPTIDASE-RELATED"/>
    <property type="match status" value="1"/>
</dbReference>
<dbReference type="CDD" id="cd12797">
    <property type="entry name" value="M23_peptidase"/>
    <property type="match status" value="1"/>
</dbReference>
<name>A0A3D2XBJ6_9FIRM</name>
<evidence type="ECO:0000259" key="3">
    <source>
        <dbReference type="PROSITE" id="PS51781"/>
    </source>
</evidence>
<gene>
    <name evidence="4" type="ORF">DHW61_17195</name>
</gene>
<dbReference type="Proteomes" id="UP000262969">
    <property type="component" value="Unassembled WGS sequence"/>
</dbReference>
<dbReference type="InterPro" id="IPR016047">
    <property type="entry name" value="M23ase_b-sheet_dom"/>
</dbReference>
<dbReference type="AlphaFoldDB" id="A0A3D2XBJ6"/>
<dbReference type="Gene3D" id="2.70.70.10">
    <property type="entry name" value="Glucose Permease (Domain IIA)"/>
    <property type="match status" value="1"/>
</dbReference>
<dbReference type="SUPFAM" id="SSF51261">
    <property type="entry name" value="Duplicated hybrid motif"/>
    <property type="match status" value="1"/>
</dbReference>
<dbReference type="SMART" id="SM00287">
    <property type="entry name" value="SH3b"/>
    <property type="match status" value="2"/>
</dbReference>
<evidence type="ECO:0000313" key="5">
    <source>
        <dbReference type="Proteomes" id="UP000262969"/>
    </source>
</evidence>
<keyword evidence="1 2" id="KW-0732">Signal</keyword>
<protein>
    <recommendedName>
        <fullName evidence="3">SH3b domain-containing protein</fullName>
    </recommendedName>
</protein>
<feature type="signal peptide" evidence="2">
    <location>
        <begin position="1"/>
        <end position="28"/>
    </location>
</feature>
<evidence type="ECO:0000256" key="1">
    <source>
        <dbReference type="ARBA" id="ARBA00022729"/>
    </source>
</evidence>
<dbReference type="PROSITE" id="PS51781">
    <property type="entry name" value="SH3B"/>
    <property type="match status" value="2"/>
</dbReference>
<organism evidence="4 5">
    <name type="scientific">Lachnoclostridium phytofermentans</name>
    <dbReference type="NCBI Taxonomy" id="66219"/>
    <lineage>
        <taxon>Bacteria</taxon>
        <taxon>Bacillati</taxon>
        <taxon>Bacillota</taxon>
        <taxon>Clostridia</taxon>
        <taxon>Lachnospirales</taxon>
        <taxon>Lachnospiraceae</taxon>
    </lineage>
</organism>
<dbReference type="PANTHER" id="PTHR21666:SF289">
    <property type="entry name" value="L-ALA--D-GLU ENDOPEPTIDASE"/>
    <property type="match status" value="1"/>
</dbReference>
<comment type="caution">
    <text evidence="4">The sequence shown here is derived from an EMBL/GenBank/DDBJ whole genome shotgun (WGS) entry which is preliminary data.</text>
</comment>
<evidence type="ECO:0000256" key="2">
    <source>
        <dbReference type="SAM" id="SignalP"/>
    </source>
</evidence>
<dbReference type="EMBL" id="DPVV01000561">
    <property type="protein sequence ID" value="HCL04117.1"/>
    <property type="molecule type" value="Genomic_DNA"/>
</dbReference>
<feature type="domain" description="SH3b" evidence="3">
    <location>
        <begin position="168"/>
        <end position="230"/>
    </location>
</feature>